<dbReference type="InterPro" id="IPR010295">
    <property type="entry name" value="DUF898"/>
</dbReference>
<sequence length="314" mass="34842">MNPENNLRFSFSGKGGELFVLLIKNLFLTLITLGVYNFWGRVNLQRYFFESTSVAGGRFGWHATGKERFIAFLKASVIFAAIIGVNALLVKISPYLGIILPIAFLLLLPAIIVAQFRYRLSRTSFNQIRFRFNGKAGDLAAITLKGGLLTIVTLGIYGAWLAADVRKFLYRNTTIGTSSLEYDGKGGDIFVLYLKGILLTIVTFGIYVSWFKAEVANYHTNHTLFQGNRMKGVIDGAEIFVANLLGQMFTFITLGIFIPWWIIRLQRVMIQGVQLTAEPDYTAMQAQFDSGANALAEGIADAASLLDNIADFLT</sequence>
<keyword evidence="1" id="KW-0472">Membrane</keyword>
<proteinExistence type="predicted"/>
<dbReference type="AlphaFoldDB" id="L7VVZ7"/>
<keyword evidence="1" id="KW-0812">Transmembrane</keyword>
<dbReference type="Pfam" id="PF05987">
    <property type="entry name" value="DUF898"/>
    <property type="match status" value="2"/>
</dbReference>
<keyword evidence="2" id="KW-0418">Kinase</keyword>
<feature type="transmembrane region" description="Helical" evidence="1">
    <location>
        <begin position="139"/>
        <end position="163"/>
    </location>
</feature>
<dbReference type="EMBL" id="JX649880">
    <property type="protein sequence ID" value="AGC71714.1"/>
    <property type="molecule type" value="Genomic_DNA"/>
</dbReference>
<keyword evidence="1" id="KW-1133">Transmembrane helix</keyword>
<dbReference type="EC" id="2.7.4.9" evidence="2"/>
<dbReference type="GO" id="GO:0004798">
    <property type="term" value="F:dTMP kinase activity"/>
    <property type="evidence" value="ECO:0007669"/>
    <property type="project" value="UniProtKB-EC"/>
</dbReference>
<accession>L7VVZ7</accession>
<evidence type="ECO:0000256" key="1">
    <source>
        <dbReference type="SAM" id="Phobius"/>
    </source>
</evidence>
<feature type="transmembrane region" description="Helical" evidence="1">
    <location>
        <begin position="18"/>
        <end position="39"/>
    </location>
</feature>
<feature type="transmembrane region" description="Helical" evidence="1">
    <location>
        <begin position="95"/>
        <end position="118"/>
    </location>
</feature>
<evidence type="ECO:0000313" key="2">
    <source>
        <dbReference type="EMBL" id="AGC71714.1"/>
    </source>
</evidence>
<reference evidence="2" key="1">
    <citation type="submission" date="2012-09" db="EMBL/GenBank/DDBJ databases">
        <title>Metagenomic Characterization of a Microbial Community in Wastewater Detects High Levels of Antibiotic Resistance.</title>
        <authorList>
            <person name="Abrams M."/>
            <person name="Caldwell A."/>
            <person name="Vandaei E."/>
            <person name="Lee W."/>
            <person name="Perrott J."/>
            <person name="Khan S.Y."/>
            <person name="Ta J."/>
            <person name="Romero D."/>
            <person name="Nguyen V."/>
            <person name="Pourmand N."/>
            <person name="Ouverney C.C."/>
        </authorList>
    </citation>
    <scope>NUCLEOTIDE SEQUENCE</scope>
</reference>
<name>L7VVZ7_9BACT</name>
<feature type="transmembrane region" description="Helical" evidence="1">
    <location>
        <begin position="239"/>
        <end position="262"/>
    </location>
</feature>
<protein>
    <submittedName>
        <fullName evidence="2">Thymidylate kinase</fullName>
        <ecNumber evidence="2">2.7.4.9</ecNumber>
    </submittedName>
</protein>
<keyword evidence="2" id="KW-0808">Transferase</keyword>
<feature type="transmembrane region" description="Helical" evidence="1">
    <location>
        <begin position="189"/>
        <end position="210"/>
    </location>
</feature>
<feature type="transmembrane region" description="Helical" evidence="1">
    <location>
        <begin position="69"/>
        <end position="89"/>
    </location>
</feature>
<organism evidence="2">
    <name type="scientific">uncultured bacterium A1Q1_fos_300</name>
    <dbReference type="NCBI Taxonomy" id="1256571"/>
    <lineage>
        <taxon>Bacteria</taxon>
        <taxon>environmental samples</taxon>
    </lineage>
</organism>